<organism evidence="2">
    <name type="scientific">marine sediment metagenome</name>
    <dbReference type="NCBI Taxonomy" id="412755"/>
    <lineage>
        <taxon>unclassified sequences</taxon>
        <taxon>metagenomes</taxon>
        <taxon>ecological metagenomes</taxon>
    </lineage>
</organism>
<dbReference type="AlphaFoldDB" id="A0A0F8WHZ2"/>
<protein>
    <submittedName>
        <fullName evidence="2">Uncharacterized protein</fullName>
    </submittedName>
</protein>
<proteinExistence type="predicted"/>
<evidence type="ECO:0000256" key="1">
    <source>
        <dbReference type="SAM" id="MobiDB-lite"/>
    </source>
</evidence>
<dbReference type="EMBL" id="LAZR01069390">
    <property type="protein sequence ID" value="KKK47795.1"/>
    <property type="molecule type" value="Genomic_DNA"/>
</dbReference>
<gene>
    <name evidence="2" type="ORF">LCGC14_3151560</name>
</gene>
<comment type="caution">
    <text evidence="2">The sequence shown here is derived from an EMBL/GenBank/DDBJ whole genome shotgun (WGS) entry which is preliminary data.</text>
</comment>
<feature type="non-terminal residue" evidence="2">
    <location>
        <position position="37"/>
    </location>
</feature>
<evidence type="ECO:0000313" key="2">
    <source>
        <dbReference type="EMBL" id="KKK47795.1"/>
    </source>
</evidence>
<feature type="region of interest" description="Disordered" evidence="1">
    <location>
        <begin position="1"/>
        <end position="37"/>
    </location>
</feature>
<name>A0A0F8WHZ2_9ZZZZ</name>
<reference evidence="2" key="1">
    <citation type="journal article" date="2015" name="Nature">
        <title>Complex archaea that bridge the gap between prokaryotes and eukaryotes.</title>
        <authorList>
            <person name="Spang A."/>
            <person name="Saw J.H."/>
            <person name="Jorgensen S.L."/>
            <person name="Zaremba-Niedzwiedzka K."/>
            <person name="Martijn J."/>
            <person name="Lind A.E."/>
            <person name="van Eijk R."/>
            <person name="Schleper C."/>
            <person name="Guy L."/>
            <person name="Ettema T.J."/>
        </authorList>
    </citation>
    <scope>NUCLEOTIDE SEQUENCE</scope>
</reference>
<accession>A0A0F8WHZ2</accession>
<sequence length="37" mass="4106">MGDLPLRGGPDKEHYVNSQRGGGLLDWRRRGGVKNGR</sequence>